<keyword evidence="3" id="KW-0997">Cell inner membrane</keyword>
<evidence type="ECO:0000256" key="7">
    <source>
        <dbReference type="SAM" id="MobiDB-lite"/>
    </source>
</evidence>
<protein>
    <submittedName>
        <fullName evidence="10">Paraquat-inducible protein B</fullName>
    </submittedName>
</protein>
<dbReference type="RefSeq" id="WP_158259409.1">
    <property type="nucleotide sequence ID" value="NZ_PVTT01000002.1"/>
</dbReference>
<evidence type="ECO:0000313" key="11">
    <source>
        <dbReference type="Proteomes" id="UP000238801"/>
    </source>
</evidence>
<dbReference type="GO" id="GO:0005886">
    <property type="term" value="C:plasma membrane"/>
    <property type="evidence" value="ECO:0007669"/>
    <property type="project" value="UniProtKB-SubCell"/>
</dbReference>
<keyword evidence="2" id="KW-1003">Cell membrane</keyword>
<proteinExistence type="predicted"/>
<evidence type="ECO:0000256" key="6">
    <source>
        <dbReference type="ARBA" id="ARBA00023136"/>
    </source>
</evidence>
<evidence type="ECO:0000256" key="4">
    <source>
        <dbReference type="ARBA" id="ARBA00022692"/>
    </source>
</evidence>
<organism evidence="10 11">
    <name type="scientific">Hasllibacter halocynthiae</name>
    <dbReference type="NCBI Taxonomy" id="595589"/>
    <lineage>
        <taxon>Bacteria</taxon>
        <taxon>Pseudomonadati</taxon>
        <taxon>Pseudomonadota</taxon>
        <taxon>Alphaproteobacteria</taxon>
        <taxon>Rhodobacterales</taxon>
        <taxon>Roseobacteraceae</taxon>
        <taxon>Hasllibacter</taxon>
    </lineage>
</organism>
<dbReference type="InterPro" id="IPR051800">
    <property type="entry name" value="PqiA-PqiB_transport"/>
</dbReference>
<evidence type="ECO:0000256" key="8">
    <source>
        <dbReference type="SAM" id="Phobius"/>
    </source>
</evidence>
<accession>A0A2T0X2Z7</accession>
<dbReference type="PANTHER" id="PTHR30462:SF0">
    <property type="entry name" value="INTERMEMBRANE TRANSPORT PROTEIN YEBT"/>
    <property type="match status" value="1"/>
</dbReference>
<comment type="caution">
    <text evidence="10">The sequence shown here is derived from an EMBL/GenBank/DDBJ whole genome shotgun (WGS) entry which is preliminary data.</text>
</comment>
<name>A0A2T0X2Z7_9RHOB</name>
<dbReference type="AlphaFoldDB" id="A0A2T0X2Z7"/>
<keyword evidence="6 8" id="KW-0472">Membrane</keyword>
<comment type="subcellular location">
    <subcellularLocation>
        <location evidence="1">Cell inner membrane</location>
    </subcellularLocation>
</comment>
<feature type="region of interest" description="Disordered" evidence="7">
    <location>
        <begin position="1"/>
        <end position="28"/>
    </location>
</feature>
<feature type="transmembrane region" description="Helical" evidence="8">
    <location>
        <begin position="40"/>
        <end position="59"/>
    </location>
</feature>
<dbReference type="PANTHER" id="PTHR30462">
    <property type="entry name" value="INTERMEMBRANE TRANSPORT PROTEIN PQIB-RELATED"/>
    <property type="match status" value="1"/>
</dbReference>
<dbReference type="EMBL" id="PVTT01000002">
    <property type="protein sequence ID" value="PRY93308.1"/>
    <property type="molecule type" value="Genomic_DNA"/>
</dbReference>
<dbReference type="Pfam" id="PF02470">
    <property type="entry name" value="MlaD"/>
    <property type="match status" value="1"/>
</dbReference>
<keyword evidence="5 8" id="KW-1133">Transmembrane helix</keyword>
<evidence type="ECO:0000259" key="9">
    <source>
        <dbReference type="Pfam" id="PF02470"/>
    </source>
</evidence>
<dbReference type="Proteomes" id="UP000238801">
    <property type="component" value="Unassembled WGS sequence"/>
</dbReference>
<dbReference type="OrthoDB" id="9806984at2"/>
<evidence type="ECO:0000256" key="5">
    <source>
        <dbReference type="ARBA" id="ARBA00022989"/>
    </source>
</evidence>
<evidence type="ECO:0000256" key="2">
    <source>
        <dbReference type="ARBA" id="ARBA00022475"/>
    </source>
</evidence>
<feature type="domain" description="Mce/MlaD" evidence="9">
    <location>
        <begin position="68"/>
        <end position="142"/>
    </location>
</feature>
<evidence type="ECO:0000256" key="3">
    <source>
        <dbReference type="ARBA" id="ARBA00022519"/>
    </source>
</evidence>
<evidence type="ECO:0000313" key="10">
    <source>
        <dbReference type="EMBL" id="PRY93308.1"/>
    </source>
</evidence>
<evidence type="ECO:0000256" key="1">
    <source>
        <dbReference type="ARBA" id="ARBA00004533"/>
    </source>
</evidence>
<reference evidence="10 11" key="1">
    <citation type="submission" date="2018-03" db="EMBL/GenBank/DDBJ databases">
        <title>Genomic Encyclopedia of Archaeal and Bacterial Type Strains, Phase II (KMG-II): from individual species to whole genera.</title>
        <authorList>
            <person name="Goeker M."/>
        </authorList>
    </citation>
    <scope>NUCLEOTIDE SEQUENCE [LARGE SCALE GENOMIC DNA]</scope>
    <source>
        <strain evidence="10 11">DSM 29318</strain>
    </source>
</reference>
<gene>
    <name evidence="10" type="ORF">BCF33_2175</name>
</gene>
<dbReference type="InterPro" id="IPR003399">
    <property type="entry name" value="Mce/MlaD"/>
</dbReference>
<keyword evidence="11" id="KW-1185">Reference proteome</keyword>
<sequence>MGRHRKGADLSDAESTVGAEEASIAEPRVRQQAPRRRRRLTFVWLVPVVAVAAALWFLWQDRQDAGAVIRIAFEDASGVIAGETELRYRDVAVGRVESVDFTPDLAQVLITVRVVDTVAPYIDDDARFWIVSPEISAQGISGLDTVLSGVYLAASWDLDPEGLVVNHVGEVGQPLGEGSASGLRFTLFSSDRLPSANGPILYRGVEVGEVGAPRLDVSGGTAIAEAVIFAPYDQLVTERTRFWDVSGFDFSIGTSGAALEFDSISSLVSGGVTFDTLVSGGAPAEDGASFRLFGSADEARRAIFSGEGPGEGLRLTAIFEGEVSGLEVGAPVELGGLPIGEVAQVTGVVDRERFGDDRVRLQTVLEIRPTLLSLRGGEDPLEFLADRVEGGLRAQLDSASLFLGGLKVVLEDEPGAEPAVLDLAGAPFPTVPTVVADTEGMGASAESLFNRLGELPFEAILDRALAVIDGAARVANDPALQETPGEILGLVTDLRAVTASEEVQALPERIGRLSQDATLAVGDVRGLLASVREGDGLGRALEAVDAVAAAAQSADTAVEDVPALVEELVAAAEALNALPVPEIGENVRLASEGVAAIAADERLLAAPAALTGTLEEAQGLLAEARAARLVEEIAAAAQAASDASVAAEETVDEFSAAVVGLPALIDELTLFSAELRGLPLDTAVVQAEALLASVDAVVDQQAVRDLPVTLEGALDDLRAVTAELRAAGAVERLNEVLDAAANAAASVEAAAGGAPEVIENLRLLSEEAAEIPLEELVARTSALIATAEGVLQSPGVEQIPENLNGALAQVNLALEELREGGTVENVNALLASGRRAADGVAGAADDLPTVLAGVSELLTRADGVLSTAGTTLGAYGEGGQANRELLQALRDVQGAADALTSLARAIERRPNSLLLGR</sequence>
<keyword evidence="4 8" id="KW-0812">Transmembrane</keyword>